<evidence type="ECO:0000256" key="9">
    <source>
        <dbReference type="PROSITE-ProRule" id="PRU00276"/>
    </source>
</evidence>
<evidence type="ECO:0000256" key="7">
    <source>
        <dbReference type="PROSITE-ProRule" id="PRU00068"/>
    </source>
</evidence>
<dbReference type="AlphaFoldDB" id="A0AAV7WSF4"/>
<gene>
    <name evidence="15" type="ORF">NDU88_003304</name>
</gene>
<evidence type="ECO:0000256" key="11">
    <source>
        <dbReference type="SAM" id="SignalP"/>
    </source>
</evidence>
<feature type="domain" description="Peptidase M12B" evidence="14">
    <location>
        <begin position="186"/>
        <end position="382"/>
    </location>
</feature>
<feature type="binding site" evidence="9">
    <location>
        <position position="321"/>
    </location>
    <ligand>
        <name>Zn(2+)</name>
        <dbReference type="ChEBI" id="CHEBI:29105"/>
        <note>catalytic</note>
    </ligand>
</feature>
<name>A0AAV7WSF4_PLEWA</name>
<feature type="transmembrane region" description="Helical" evidence="10">
    <location>
        <begin position="702"/>
        <end position="723"/>
    </location>
</feature>
<dbReference type="GO" id="GO:0046872">
    <property type="term" value="F:metal ion binding"/>
    <property type="evidence" value="ECO:0007669"/>
    <property type="project" value="UniProtKB-KW"/>
</dbReference>
<accession>A0AAV7WSF4</accession>
<dbReference type="PROSITE" id="PS50026">
    <property type="entry name" value="EGF_3"/>
    <property type="match status" value="1"/>
</dbReference>
<dbReference type="Gene3D" id="4.10.70.10">
    <property type="entry name" value="Disintegrin domain"/>
    <property type="match status" value="1"/>
</dbReference>
<keyword evidence="16" id="KW-1185">Reference proteome</keyword>
<dbReference type="InterPro" id="IPR001590">
    <property type="entry name" value="Peptidase_M12B"/>
</dbReference>
<evidence type="ECO:0000256" key="10">
    <source>
        <dbReference type="SAM" id="Phobius"/>
    </source>
</evidence>
<keyword evidence="4 10" id="KW-1133">Transmembrane helix</keyword>
<dbReference type="InterPro" id="IPR001762">
    <property type="entry name" value="Disintegrin_dom"/>
</dbReference>
<evidence type="ECO:0000256" key="6">
    <source>
        <dbReference type="ARBA" id="ARBA00023157"/>
    </source>
</evidence>
<feature type="signal peptide" evidence="11">
    <location>
        <begin position="1"/>
        <end position="20"/>
    </location>
</feature>
<keyword evidence="6 8" id="KW-1015">Disulfide bond</keyword>
<evidence type="ECO:0000256" key="3">
    <source>
        <dbReference type="ARBA" id="ARBA00022692"/>
    </source>
</evidence>
<dbReference type="PROSITE" id="PS01186">
    <property type="entry name" value="EGF_2"/>
    <property type="match status" value="1"/>
</dbReference>
<proteinExistence type="predicted"/>
<evidence type="ECO:0000256" key="8">
    <source>
        <dbReference type="PROSITE-ProRule" id="PRU00076"/>
    </source>
</evidence>
<dbReference type="InterPro" id="IPR034027">
    <property type="entry name" value="Reprolysin_adamalysin"/>
</dbReference>
<organism evidence="15 16">
    <name type="scientific">Pleurodeles waltl</name>
    <name type="common">Iberian ribbed newt</name>
    <dbReference type="NCBI Taxonomy" id="8319"/>
    <lineage>
        <taxon>Eukaryota</taxon>
        <taxon>Metazoa</taxon>
        <taxon>Chordata</taxon>
        <taxon>Craniata</taxon>
        <taxon>Vertebrata</taxon>
        <taxon>Euteleostomi</taxon>
        <taxon>Amphibia</taxon>
        <taxon>Batrachia</taxon>
        <taxon>Caudata</taxon>
        <taxon>Salamandroidea</taxon>
        <taxon>Salamandridae</taxon>
        <taxon>Pleurodelinae</taxon>
        <taxon>Pleurodeles</taxon>
    </lineage>
</organism>
<dbReference type="EMBL" id="JANPWB010000001">
    <property type="protein sequence ID" value="KAJ1215696.1"/>
    <property type="molecule type" value="Genomic_DNA"/>
</dbReference>
<dbReference type="InterPro" id="IPR013111">
    <property type="entry name" value="EGF_extracell"/>
</dbReference>
<dbReference type="Pfam" id="PF01562">
    <property type="entry name" value="Pep_M12B_propep"/>
    <property type="match status" value="1"/>
</dbReference>
<feature type="disulfide bond" evidence="8">
    <location>
        <begin position="639"/>
        <end position="648"/>
    </location>
</feature>
<dbReference type="InterPro" id="IPR000742">
    <property type="entry name" value="EGF"/>
</dbReference>
<reference evidence="15" key="1">
    <citation type="journal article" date="2022" name="bioRxiv">
        <title>Sequencing and chromosome-scale assembly of the giantPleurodeles waltlgenome.</title>
        <authorList>
            <person name="Brown T."/>
            <person name="Elewa A."/>
            <person name="Iarovenko S."/>
            <person name="Subramanian E."/>
            <person name="Araus A.J."/>
            <person name="Petzold A."/>
            <person name="Susuki M."/>
            <person name="Suzuki K.-i.T."/>
            <person name="Hayashi T."/>
            <person name="Toyoda A."/>
            <person name="Oliveira C."/>
            <person name="Osipova E."/>
            <person name="Leigh N.D."/>
            <person name="Simon A."/>
            <person name="Yun M.H."/>
        </authorList>
    </citation>
    <scope>NUCLEOTIDE SEQUENCE</scope>
    <source>
        <strain evidence="15">20211129_DDA</strain>
        <tissue evidence="15">Liver</tissue>
    </source>
</reference>
<dbReference type="InterPro" id="IPR002870">
    <property type="entry name" value="Peptidase_M12B_N"/>
</dbReference>
<feature type="domain" description="EGF-like" evidence="12">
    <location>
        <begin position="615"/>
        <end position="649"/>
    </location>
</feature>
<evidence type="ECO:0000256" key="1">
    <source>
        <dbReference type="ARBA" id="ARBA00004167"/>
    </source>
</evidence>
<evidence type="ECO:0000256" key="5">
    <source>
        <dbReference type="ARBA" id="ARBA00023136"/>
    </source>
</evidence>
<feature type="chain" id="PRO_5043619623" evidence="11">
    <location>
        <begin position="21"/>
        <end position="733"/>
    </location>
</feature>
<keyword evidence="9" id="KW-0862">Zinc</keyword>
<dbReference type="InterPro" id="IPR024079">
    <property type="entry name" value="MetalloPept_cat_dom_sf"/>
</dbReference>
<dbReference type="PRINTS" id="PR00289">
    <property type="entry name" value="DISINTEGRIN"/>
</dbReference>
<sequence length="733" mass="81908">MASWVILRALGLLCVTFLQGVFVERSPDAYEVIIPLRLASGSDPGLVYQIKTTAGQTYILHLLPNAALLHPDFSVYTQNSTGQLFKVPAFPQEHCHYYGYVKGIPGSIAAISTCSGLLGFWQTSTFTYAIEPVKDAESFQHIIYKVEDMETDPKPCVFVRVKRTPRKELYHKMRQTQNRQDSSQARLMQIYIVVDNDLFQYYHKNITLITDTVIQVLNMADAMFVPFRLQLVLSGLELWNIKNVVPSSEYVKMFLQDLVTWKEKNVSSRLKVDMTVLLRKDEIQDAIAGTFEGEICWSDNALLFLSVTHYVLPVVSGHLAHELAHSIGIPHDSNYTSECLCPLSPCIMHYGGVSATSFSACSLQYYNHFIAQGGGYCLQSVQSTSLQKRYTYQYCGNRIVEGEEECDCGTEYECIRDHCCNSHCKLRSNAQCSYGECCKHCQFVKPGVPCRKPVSECDLAEYCTGVSGICPEDVYSQDGSPCNHNRSRCVTNRCYDYDQHCQMLFGKGAVVAAKECFALNTIGDQFGNCGFQDKDGPPIKCETADVMCGRVQCETEQDIYIYKSHSVTVQTPSGNVSCLSVDFNSIPDIGAIEDGAQCDTGKICLARKCVDMSVLDFNCDIQENCSGRGVCNNNKKCHCDKGWAPPDCSYGGFGGSVDSGPLVLDSFISYIPPEQDFKFRDFEYRECPLETARKKEKLKRDLAIGLGVSLPLLAAGIILAVVYRHEIIQFFKK</sequence>
<evidence type="ECO:0000259" key="12">
    <source>
        <dbReference type="PROSITE" id="PS50026"/>
    </source>
</evidence>
<feature type="domain" description="Disintegrin" evidence="13">
    <location>
        <begin position="392"/>
        <end position="478"/>
    </location>
</feature>
<dbReference type="InterPro" id="IPR036436">
    <property type="entry name" value="Disintegrin_dom_sf"/>
</dbReference>
<dbReference type="Proteomes" id="UP001066276">
    <property type="component" value="Chromosome 1_1"/>
</dbReference>
<dbReference type="Pfam" id="PF08516">
    <property type="entry name" value="ADAM_CR"/>
    <property type="match status" value="1"/>
</dbReference>
<dbReference type="Gene3D" id="2.60.120.260">
    <property type="entry name" value="Galactose-binding domain-like"/>
    <property type="match status" value="1"/>
</dbReference>
<dbReference type="PANTHER" id="PTHR11905:SF259">
    <property type="entry name" value="DISINTEGRIN AND METALLOPROTEINASE DOMAIN-CONTAINING PROTEIN 9 ISOFORM X1"/>
    <property type="match status" value="1"/>
</dbReference>
<feature type="disulfide bond" evidence="7">
    <location>
        <begin position="450"/>
        <end position="470"/>
    </location>
</feature>
<evidence type="ECO:0000259" key="14">
    <source>
        <dbReference type="PROSITE" id="PS50215"/>
    </source>
</evidence>
<evidence type="ECO:0000256" key="4">
    <source>
        <dbReference type="ARBA" id="ARBA00022989"/>
    </source>
</evidence>
<dbReference type="SUPFAM" id="SSF55486">
    <property type="entry name" value="Metalloproteases ('zincins'), catalytic domain"/>
    <property type="match status" value="1"/>
</dbReference>
<evidence type="ECO:0000313" key="16">
    <source>
        <dbReference type="Proteomes" id="UP001066276"/>
    </source>
</evidence>
<dbReference type="SMART" id="SM00050">
    <property type="entry name" value="DISIN"/>
    <property type="match status" value="1"/>
</dbReference>
<dbReference type="PANTHER" id="PTHR11905">
    <property type="entry name" value="ADAM A DISINTEGRIN AND METALLOPROTEASE DOMAIN"/>
    <property type="match status" value="1"/>
</dbReference>
<dbReference type="GO" id="GO:0004222">
    <property type="term" value="F:metalloendopeptidase activity"/>
    <property type="evidence" value="ECO:0007669"/>
    <property type="project" value="InterPro"/>
</dbReference>
<feature type="binding site" evidence="9">
    <location>
        <position position="331"/>
    </location>
    <ligand>
        <name>Zn(2+)</name>
        <dbReference type="ChEBI" id="CHEBI:29105"/>
        <note>catalytic</note>
    </ligand>
</feature>
<dbReference type="InterPro" id="IPR006586">
    <property type="entry name" value="ADAM_Cys-rich"/>
</dbReference>
<dbReference type="GO" id="GO:0005886">
    <property type="term" value="C:plasma membrane"/>
    <property type="evidence" value="ECO:0007669"/>
    <property type="project" value="TreeGrafter"/>
</dbReference>
<comment type="caution">
    <text evidence="15">The sequence shown here is derived from an EMBL/GenBank/DDBJ whole genome shotgun (WGS) entry which is preliminary data.</text>
</comment>
<feature type="active site" evidence="9">
    <location>
        <position position="322"/>
    </location>
</feature>
<dbReference type="Gene3D" id="3.40.390.10">
    <property type="entry name" value="Collagenase (Catalytic Domain)"/>
    <property type="match status" value="1"/>
</dbReference>
<dbReference type="SMART" id="SM00608">
    <property type="entry name" value="ACR"/>
    <property type="match status" value="1"/>
</dbReference>
<keyword evidence="5 10" id="KW-0472">Membrane</keyword>
<comment type="caution">
    <text evidence="8">Lacks conserved residue(s) required for the propagation of feature annotation.</text>
</comment>
<dbReference type="Pfam" id="PF01421">
    <property type="entry name" value="Reprolysin"/>
    <property type="match status" value="1"/>
</dbReference>
<dbReference type="PROSITE" id="PS50214">
    <property type="entry name" value="DISINTEGRIN_2"/>
    <property type="match status" value="1"/>
</dbReference>
<comment type="subcellular location">
    <subcellularLocation>
        <location evidence="1">Membrane</location>
        <topology evidence="1">Single-pass membrane protein</topology>
    </subcellularLocation>
</comment>
<keyword evidence="3 10" id="KW-0812">Transmembrane</keyword>
<feature type="disulfide bond" evidence="9">
    <location>
        <begin position="341"/>
        <end position="346"/>
    </location>
</feature>
<evidence type="ECO:0000256" key="2">
    <source>
        <dbReference type="ARBA" id="ARBA00022536"/>
    </source>
</evidence>
<feature type="binding site" evidence="9">
    <location>
        <position position="325"/>
    </location>
    <ligand>
        <name>Zn(2+)</name>
        <dbReference type="ChEBI" id="CHEBI:29105"/>
        <note>catalytic</note>
    </ligand>
</feature>
<dbReference type="FunFam" id="4.10.70.10:FF:000001">
    <property type="entry name" value="Disintegrin and metalloproteinase domain-containing protein 22"/>
    <property type="match status" value="1"/>
</dbReference>
<dbReference type="GO" id="GO:0006508">
    <property type="term" value="P:proteolysis"/>
    <property type="evidence" value="ECO:0007669"/>
    <property type="project" value="InterPro"/>
</dbReference>
<dbReference type="PROSITE" id="PS50215">
    <property type="entry name" value="ADAM_MEPRO"/>
    <property type="match status" value="1"/>
</dbReference>
<dbReference type="CDD" id="cd04269">
    <property type="entry name" value="ZnMc_adamalysin_II_like"/>
    <property type="match status" value="1"/>
</dbReference>
<protein>
    <submittedName>
        <fullName evidence="15">Uncharacterized protein</fullName>
    </submittedName>
</protein>
<keyword evidence="11" id="KW-0732">Signal</keyword>
<dbReference type="Pfam" id="PF00200">
    <property type="entry name" value="Disintegrin"/>
    <property type="match status" value="1"/>
</dbReference>
<keyword evidence="2 8" id="KW-0245">EGF-like domain</keyword>
<dbReference type="SUPFAM" id="SSF57552">
    <property type="entry name" value="Blood coagulation inhibitor (disintegrin)"/>
    <property type="match status" value="1"/>
</dbReference>
<dbReference type="Pfam" id="PF07974">
    <property type="entry name" value="EGF_2"/>
    <property type="match status" value="1"/>
</dbReference>
<evidence type="ECO:0000313" key="15">
    <source>
        <dbReference type="EMBL" id="KAJ1215696.1"/>
    </source>
</evidence>
<keyword evidence="9" id="KW-0479">Metal-binding</keyword>
<evidence type="ECO:0000259" key="13">
    <source>
        <dbReference type="PROSITE" id="PS50214"/>
    </source>
</evidence>